<dbReference type="ExpressionAtlas" id="A0A2K3MUC8">
    <property type="expression patterns" value="baseline"/>
</dbReference>
<evidence type="ECO:0000313" key="12">
    <source>
        <dbReference type="EMBL" id="PNX94415.1"/>
    </source>
</evidence>
<evidence type="ECO:0000313" key="13">
    <source>
        <dbReference type="Proteomes" id="UP000236291"/>
    </source>
</evidence>
<evidence type="ECO:0000256" key="2">
    <source>
        <dbReference type="ARBA" id="ARBA00022603"/>
    </source>
</evidence>
<comment type="catalytic activity">
    <reaction evidence="10">
        <text>N-terminal L-alanyl-L-prolyl-L-lysyl-[protein] + 3 S-adenosyl-L-methionine = N-terminal N,N,N-trimethyl-L-alanyl-L-prolyl-L-lysyl-[protein] + 3 S-adenosyl-L-homocysteine + 3 H(+)</text>
        <dbReference type="Rhea" id="RHEA:54712"/>
        <dbReference type="Rhea" id="RHEA-COMP:13785"/>
        <dbReference type="Rhea" id="RHEA-COMP:13971"/>
        <dbReference type="ChEBI" id="CHEBI:15378"/>
        <dbReference type="ChEBI" id="CHEBI:57856"/>
        <dbReference type="ChEBI" id="CHEBI:59789"/>
        <dbReference type="ChEBI" id="CHEBI:138057"/>
        <dbReference type="ChEBI" id="CHEBI:138315"/>
        <dbReference type="EC" id="2.1.1.244"/>
    </reaction>
</comment>
<feature type="transmembrane region" description="Helical" evidence="11">
    <location>
        <begin position="34"/>
        <end position="55"/>
    </location>
</feature>
<evidence type="ECO:0000256" key="9">
    <source>
        <dbReference type="ARBA" id="ARBA00047885"/>
    </source>
</evidence>
<proteinExistence type="inferred from homology"/>
<evidence type="ECO:0000256" key="6">
    <source>
        <dbReference type="ARBA" id="ARBA00039449"/>
    </source>
</evidence>
<keyword evidence="11" id="KW-1133">Transmembrane helix</keyword>
<reference evidence="12 13" key="2">
    <citation type="journal article" date="2017" name="Front. Plant Sci.">
        <title>Gene Classification and Mining of Molecular Markers Useful in Red Clover (Trifolium pratense) Breeding.</title>
        <authorList>
            <person name="Istvanek J."/>
            <person name="Dluhosova J."/>
            <person name="Dluhos P."/>
            <person name="Patkova L."/>
            <person name="Nedelnik J."/>
            <person name="Repkova J."/>
        </authorList>
    </citation>
    <scope>NUCLEOTIDE SEQUENCE [LARGE SCALE GENOMIC DNA]</scope>
    <source>
        <strain evidence="13">cv. Tatra</strain>
        <tissue evidence="12">Young leaves</tissue>
    </source>
</reference>
<dbReference type="InterPro" id="IPR029063">
    <property type="entry name" value="SAM-dependent_MTases_sf"/>
</dbReference>
<dbReference type="PANTHER" id="PTHR12753">
    <property type="entry name" value="AD-003 - RELATED"/>
    <property type="match status" value="1"/>
</dbReference>
<dbReference type="GO" id="GO:0032259">
    <property type="term" value="P:methylation"/>
    <property type="evidence" value="ECO:0007669"/>
    <property type="project" value="UniProtKB-KW"/>
</dbReference>
<dbReference type="Gene3D" id="3.40.50.150">
    <property type="entry name" value="Vaccinia Virus protein VP39"/>
    <property type="match status" value="1"/>
</dbReference>
<dbReference type="Proteomes" id="UP000236291">
    <property type="component" value="Unassembled WGS sequence"/>
</dbReference>
<protein>
    <recommendedName>
        <fullName evidence="6">Alpha N-terminal protein methyltransferase 1</fullName>
        <ecNumber evidence="5">2.1.1.244</ecNumber>
    </recommendedName>
    <alternativeName>
        <fullName evidence="7">X-Pro-Lys N-terminal protein methyltransferase 1</fullName>
    </alternativeName>
</protein>
<dbReference type="EC" id="2.1.1.244" evidence="5"/>
<evidence type="ECO:0000256" key="8">
    <source>
        <dbReference type="ARBA" id="ARBA00047306"/>
    </source>
</evidence>
<dbReference type="EMBL" id="ASHM01012463">
    <property type="protein sequence ID" value="PNX94415.1"/>
    <property type="molecule type" value="Genomic_DNA"/>
</dbReference>
<evidence type="ECO:0000256" key="4">
    <source>
        <dbReference type="ARBA" id="ARBA00022691"/>
    </source>
</evidence>
<accession>A0A2K3MUC8</accession>
<comment type="catalytic activity">
    <reaction evidence="8">
        <text>N-terminal L-seryl-L-prolyl-L-lysyl-[protein] + 3 S-adenosyl-L-methionine = N-terminal N,N,N-trimethyl-L-seryl-L-prolyl-L-lysyl-[protein] + 3 S-adenosyl-L-homocysteine + 3 H(+)</text>
        <dbReference type="Rhea" id="RHEA:54724"/>
        <dbReference type="Rhea" id="RHEA-COMP:13789"/>
        <dbReference type="Rhea" id="RHEA-COMP:13973"/>
        <dbReference type="ChEBI" id="CHEBI:15378"/>
        <dbReference type="ChEBI" id="CHEBI:57856"/>
        <dbReference type="ChEBI" id="CHEBI:59789"/>
        <dbReference type="ChEBI" id="CHEBI:138061"/>
        <dbReference type="ChEBI" id="CHEBI:138317"/>
        <dbReference type="EC" id="2.1.1.244"/>
    </reaction>
</comment>
<keyword evidence="3 12" id="KW-0808">Transferase</keyword>
<evidence type="ECO:0000256" key="10">
    <source>
        <dbReference type="ARBA" id="ARBA00048167"/>
    </source>
</evidence>
<keyword evidence="2 12" id="KW-0489">Methyltransferase</keyword>
<feature type="non-terminal residue" evidence="12">
    <location>
        <position position="1"/>
    </location>
</feature>
<evidence type="ECO:0000256" key="7">
    <source>
        <dbReference type="ARBA" id="ARBA00043129"/>
    </source>
</evidence>
<evidence type="ECO:0000256" key="11">
    <source>
        <dbReference type="SAM" id="Phobius"/>
    </source>
</evidence>
<evidence type="ECO:0000256" key="1">
    <source>
        <dbReference type="ARBA" id="ARBA00009059"/>
    </source>
</evidence>
<comment type="catalytic activity">
    <reaction evidence="9">
        <text>N-terminal L-prolyl-L-prolyl-L-lysyl-[protein] + 2 S-adenosyl-L-methionine = N-terminal N,N-dimethyl-L-prolyl-L-prolyl-L-lysyl-[protein] + 2 S-adenosyl-L-homocysteine + 2 H(+)</text>
        <dbReference type="Rhea" id="RHEA:54736"/>
        <dbReference type="Rhea" id="RHEA-COMP:13787"/>
        <dbReference type="Rhea" id="RHEA-COMP:13974"/>
        <dbReference type="ChEBI" id="CHEBI:15378"/>
        <dbReference type="ChEBI" id="CHEBI:57856"/>
        <dbReference type="ChEBI" id="CHEBI:59789"/>
        <dbReference type="ChEBI" id="CHEBI:138059"/>
        <dbReference type="ChEBI" id="CHEBI:138318"/>
        <dbReference type="EC" id="2.1.1.244"/>
    </reaction>
</comment>
<reference evidence="12 13" key="1">
    <citation type="journal article" date="2014" name="Am. J. Bot.">
        <title>Genome assembly and annotation for red clover (Trifolium pratense; Fabaceae).</title>
        <authorList>
            <person name="Istvanek J."/>
            <person name="Jaros M."/>
            <person name="Krenek A."/>
            <person name="Repkova J."/>
        </authorList>
    </citation>
    <scope>NUCLEOTIDE SEQUENCE [LARGE SCALE GENOMIC DNA]</scope>
    <source>
        <strain evidence="13">cv. Tatra</strain>
        <tissue evidence="12">Young leaves</tissue>
    </source>
</reference>
<sequence>VGLKPGGLFVLKENIARSVVEELWFCRAMSFCSYVSWSIVWLLFLFKLELVGGVVNCNIRRIQQHPSLISLRFVLDNEDRSVTRSDKYFRELFSRCGLHVYKAKDQKGFPDELFAVKMYALTTEIPKKVHHTRSKTKSNRPR</sequence>
<comment type="similarity">
    <text evidence="1">Belongs to the methyltransferase superfamily. NTM1 family.</text>
</comment>
<organism evidence="12 13">
    <name type="scientific">Trifolium pratense</name>
    <name type="common">Red clover</name>
    <dbReference type="NCBI Taxonomy" id="57577"/>
    <lineage>
        <taxon>Eukaryota</taxon>
        <taxon>Viridiplantae</taxon>
        <taxon>Streptophyta</taxon>
        <taxon>Embryophyta</taxon>
        <taxon>Tracheophyta</taxon>
        <taxon>Spermatophyta</taxon>
        <taxon>Magnoliopsida</taxon>
        <taxon>eudicotyledons</taxon>
        <taxon>Gunneridae</taxon>
        <taxon>Pentapetalae</taxon>
        <taxon>rosids</taxon>
        <taxon>fabids</taxon>
        <taxon>Fabales</taxon>
        <taxon>Fabaceae</taxon>
        <taxon>Papilionoideae</taxon>
        <taxon>50 kb inversion clade</taxon>
        <taxon>NPAAA clade</taxon>
        <taxon>Hologalegina</taxon>
        <taxon>IRL clade</taxon>
        <taxon>Trifolieae</taxon>
        <taxon>Trifolium</taxon>
    </lineage>
</organism>
<keyword evidence="4" id="KW-0949">S-adenosyl-L-methionine</keyword>
<dbReference type="GO" id="GO:0005737">
    <property type="term" value="C:cytoplasm"/>
    <property type="evidence" value="ECO:0007669"/>
    <property type="project" value="TreeGrafter"/>
</dbReference>
<gene>
    <name evidence="12" type="ORF">L195_g017590</name>
</gene>
<evidence type="ECO:0000256" key="3">
    <source>
        <dbReference type="ARBA" id="ARBA00022679"/>
    </source>
</evidence>
<evidence type="ECO:0000256" key="5">
    <source>
        <dbReference type="ARBA" id="ARBA00039112"/>
    </source>
</evidence>
<keyword evidence="11" id="KW-0472">Membrane</keyword>
<dbReference type="SUPFAM" id="SSF53335">
    <property type="entry name" value="S-adenosyl-L-methionine-dependent methyltransferases"/>
    <property type="match status" value="1"/>
</dbReference>
<dbReference type="InterPro" id="IPR008576">
    <property type="entry name" value="MeTrfase_NTM1"/>
</dbReference>
<comment type="caution">
    <text evidence="12">The sequence shown here is derived from an EMBL/GenBank/DDBJ whole genome shotgun (WGS) entry which is preliminary data.</text>
</comment>
<dbReference type="AlphaFoldDB" id="A0A2K3MUC8"/>
<keyword evidence="11" id="KW-0812">Transmembrane</keyword>
<dbReference type="STRING" id="57577.A0A2K3MUC8"/>
<dbReference type="Pfam" id="PF05891">
    <property type="entry name" value="Methyltransf_PK"/>
    <property type="match status" value="1"/>
</dbReference>
<dbReference type="PANTHER" id="PTHR12753:SF0">
    <property type="entry name" value="ALPHA N-TERMINAL PROTEIN METHYLTRANSFERASE 1"/>
    <property type="match status" value="1"/>
</dbReference>
<name>A0A2K3MUC8_TRIPR</name>
<dbReference type="GO" id="GO:0071885">
    <property type="term" value="F:N-terminal protein N-methyltransferase activity"/>
    <property type="evidence" value="ECO:0007669"/>
    <property type="project" value="UniProtKB-EC"/>
</dbReference>